<protein>
    <submittedName>
        <fullName evidence="1">Uncharacterized protein</fullName>
    </submittedName>
</protein>
<sequence>MGQSASANEQGHIIGETILHNVQFTDHVFCTCYPPGQVNTNLPPSQNCLVHRFNPADRAVSIHHTRQHTIWGDNCCRHGCGQTGFVQTGCGNNHHHHHHQHHHHRHHCRSSCQCNNNNVVINTPAGAPVAVMSGALASPPVIPTLAAPPAPPLIAAAPACGAQPGTVIVNQQPVFGQQINHPFQVQLVGPMAIQYFPQPNEAIRVQQYTGARMAGGNEVVFPNGATIQVVPN</sequence>
<accession>U4KUI9</accession>
<organism evidence="1 2">
    <name type="scientific">Pyronema omphalodes (strain CBS 100304)</name>
    <name type="common">Pyronema confluens</name>
    <dbReference type="NCBI Taxonomy" id="1076935"/>
    <lineage>
        <taxon>Eukaryota</taxon>
        <taxon>Fungi</taxon>
        <taxon>Dikarya</taxon>
        <taxon>Ascomycota</taxon>
        <taxon>Pezizomycotina</taxon>
        <taxon>Pezizomycetes</taxon>
        <taxon>Pezizales</taxon>
        <taxon>Pyronemataceae</taxon>
        <taxon>Pyronema</taxon>
    </lineage>
</organism>
<evidence type="ECO:0000313" key="1">
    <source>
        <dbReference type="EMBL" id="CCX04978.1"/>
    </source>
</evidence>
<reference evidence="1 2" key="1">
    <citation type="journal article" date="2013" name="PLoS Genet.">
        <title>The genome and development-dependent transcriptomes of Pyronema confluens: a window into fungal evolution.</title>
        <authorList>
            <person name="Traeger S."/>
            <person name="Altegoer F."/>
            <person name="Freitag M."/>
            <person name="Gabaldon T."/>
            <person name="Kempken F."/>
            <person name="Kumar A."/>
            <person name="Marcet-Houben M."/>
            <person name="Poggeler S."/>
            <person name="Stajich J.E."/>
            <person name="Nowrousian M."/>
        </authorList>
    </citation>
    <scope>NUCLEOTIDE SEQUENCE [LARGE SCALE GENOMIC DNA]</scope>
    <source>
        <strain evidence="2">CBS 100304</strain>
        <tissue evidence="1">Vegetative mycelium</tissue>
    </source>
</reference>
<name>U4KUI9_PYROM</name>
<dbReference type="EMBL" id="HF935222">
    <property type="protein sequence ID" value="CCX04978.1"/>
    <property type="molecule type" value="Genomic_DNA"/>
</dbReference>
<keyword evidence="2" id="KW-1185">Reference proteome</keyword>
<gene>
    <name evidence="1" type="ORF">PCON_04141</name>
</gene>
<dbReference type="Proteomes" id="UP000018144">
    <property type="component" value="Unassembled WGS sequence"/>
</dbReference>
<proteinExistence type="predicted"/>
<evidence type="ECO:0000313" key="2">
    <source>
        <dbReference type="Proteomes" id="UP000018144"/>
    </source>
</evidence>
<dbReference type="AlphaFoldDB" id="U4KUI9"/>